<dbReference type="PROSITE" id="PS50142">
    <property type="entry name" value="RNASE_3_2"/>
    <property type="match status" value="1"/>
</dbReference>
<dbReference type="GO" id="GO:0003725">
    <property type="term" value="F:double-stranded RNA binding"/>
    <property type="evidence" value="ECO:0007669"/>
    <property type="project" value="TreeGrafter"/>
</dbReference>
<organism evidence="12 13">
    <name type="scientific">Candidatus Taenaricola geysiri</name>
    <dbReference type="NCBI Taxonomy" id="1974752"/>
    <lineage>
        <taxon>Bacteria</taxon>
        <taxon>Pseudomonadati</taxon>
        <taxon>Candidatus Omnitrophota</taxon>
        <taxon>Candidatus Taenaricola</taxon>
    </lineage>
</organism>
<evidence type="ECO:0000256" key="7">
    <source>
        <dbReference type="ARBA" id="ARBA00022801"/>
    </source>
</evidence>
<evidence type="ECO:0000256" key="6">
    <source>
        <dbReference type="ARBA" id="ARBA00022759"/>
    </source>
</evidence>
<keyword evidence="9" id="KW-0460">Magnesium</keyword>
<comment type="subunit">
    <text evidence="9">Homodimer.</text>
</comment>
<dbReference type="GO" id="GO:0010468">
    <property type="term" value="P:regulation of gene expression"/>
    <property type="evidence" value="ECO:0007669"/>
    <property type="project" value="TreeGrafter"/>
</dbReference>
<keyword evidence="4 9" id="KW-0507">mRNA processing</keyword>
<dbReference type="SUPFAM" id="SSF69065">
    <property type="entry name" value="RNase III domain-like"/>
    <property type="match status" value="1"/>
</dbReference>
<evidence type="ECO:0000259" key="11">
    <source>
        <dbReference type="PROSITE" id="PS50142"/>
    </source>
</evidence>
<comment type="subcellular location">
    <subcellularLocation>
        <location evidence="9">Cytoplasm</location>
    </subcellularLocation>
</comment>
<keyword evidence="7 9" id="KW-0378">Hydrolase</keyword>
<dbReference type="HAMAP" id="MF_00104">
    <property type="entry name" value="RNase_III"/>
    <property type="match status" value="1"/>
</dbReference>
<comment type="similarity">
    <text evidence="2">Belongs to the ribonuclease III family.</text>
</comment>
<proteinExistence type="inferred from homology"/>
<gene>
    <name evidence="9 12" type="primary">rnc</name>
    <name evidence="12" type="ORF">COW11_01285</name>
</gene>
<reference evidence="12 13" key="1">
    <citation type="submission" date="2017-09" db="EMBL/GenBank/DDBJ databases">
        <title>Depth-based differentiation of microbial function through sediment-hosted aquifers and enrichment of novel symbionts in the deep terrestrial subsurface.</title>
        <authorList>
            <person name="Probst A.J."/>
            <person name="Ladd B."/>
            <person name="Jarett J.K."/>
            <person name="Geller-Mcgrath D.E."/>
            <person name="Sieber C.M."/>
            <person name="Emerson J.B."/>
            <person name="Anantharaman K."/>
            <person name="Thomas B.C."/>
            <person name="Malmstrom R."/>
            <person name="Stieglmeier M."/>
            <person name="Klingl A."/>
            <person name="Woyke T."/>
            <person name="Ryan C.M."/>
            <person name="Banfield J.F."/>
        </authorList>
    </citation>
    <scope>NUCLEOTIDE SEQUENCE [LARGE SCALE GENOMIC DNA]</scope>
    <source>
        <strain evidence="12">CG12_big_fil_rev_8_21_14_0_65_43_15</strain>
    </source>
</reference>
<evidence type="ECO:0000256" key="5">
    <source>
        <dbReference type="ARBA" id="ARBA00022722"/>
    </source>
</evidence>
<dbReference type="InterPro" id="IPR000999">
    <property type="entry name" value="RNase_III_dom"/>
</dbReference>
<comment type="caution">
    <text evidence="12">The sequence shown here is derived from an EMBL/GenBank/DDBJ whole genome shotgun (WGS) entry which is preliminary data.</text>
</comment>
<dbReference type="GO" id="GO:0006397">
    <property type="term" value="P:mRNA processing"/>
    <property type="evidence" value="ECO:0007669"/>
    <property type="project" value="UniProtKB-UniRule"/>
</dbReference>
<keyword evidence="9" id="KW-0963">Cytoplasm</keyword>
<dbReference type="FunFam" id="1.10.1520.10:FF:000001">
    <property type="entry name" value="Ribonuclease 3"/>
    <property type="match status" value="1"/>
</dbReference>
<keyword evidence="3 9" id="KW-0698">rRNA processing</keyword>
<evidence type="ECO:0000256" key="9">
    <source>
        <dbReference type="HAMAP-Rule" id="MF_00104"/>
    </source>
</evidence>
<evidence type="ECO:0000313" key="12">
    <source>
        <dbReference type="EMBL" id="PIW66820.1"/>
    </source>
</evidence>
<protein>
    <recommendedName>
        <fullName evidence="9">Ribonuclease 3</fullName>
        <ecNumber evidence="9">3.1.26.3</ecNumber>
    </recommendedName>
    <alternativeName>
        <fullName evidence="9">Ribonuclease III</fullName>
        <shortName evidence="9">RNase III</shortName>
    </alternativeName>
</protein>
<dbReference type="GO" id="GO:0005737">
    <property type="term" value="C:cytoplasm"/>
    <property type="evidence" value="ECO:0007669"/>
    <property type="project" value="UniProtKB-SubCell"/>
</dbReference>
<dbReference type="EC" id="3.1.26.3" evidence="9"/>
<dbReference type="InterPro" id="IPR014720">
    <property type="entry name" value="dsRBD_dom"/>
</dbReference>
<evidence type="ECO:0000256" key="2">
    <source>
        <dbReference type="ARBA" id="ARBA00010183"/>
    </source>
</evidence>
<keyword evidence="9" id="KW-0699">rRNA-binding</keyword>
<comment type="caution">
    <text evidence="9">Lacks conserved residue(s) required for the propagation of feature annotation.</text>
</comment>
<dbReference type="InterPro" id="IPR011907">
    <property type="entry name" value="RNase_III"/>
</dbReference>
<evidence type="ECO:0000256" key="4">
    <source>
        <dbReference type="ARBA" id="ARBA00022664"/>
    </source>
</evidence>
<dbReference type="CDD" id="cd10845">
    <property type="entry name" value="DSRM_RNAse_III_family"/>
    <property type="match status" value="1"/>
</dbReference>
<sequence>MLRIDRHRQNKLRFFEKAIKYRFRNRHLLDLALTHKSYAFEQPSKHKVEWNERLEFFGDSVLGIVVSEYLYKKFKTAQEGELSKLKAHLVCTDTLVKNAAILKVGDFLLLGRGEERGAGRSQVSNLSGALEAIIGAVYLDRGIKAAERFILNALKSDLFDVSKKDRPNRDFKSLLQERCLKKFGQIPRYEIISQEGPEHKKEFVVDVKICNHVYGRGWGLNKKNAQQMAAREALDKNNNWE</sequence>
<evidence type="ECO:0000256" key="3">
    <source>
        <dbReference type="ARBA" id="ARBA00022552"/>
    </source>
</evidence>
<keyword evidence="6 9" id="KW-0255">Endonuclease</keyword>
<dbReference type="PANTHER" id="PTHR11207:SF0">
    <property type="entry name" value="RIBONUCLEASE 3"/>
    <property type="match status" value="1"/>
</dbReference>
<comment type="function">
    <text evidence="9">Digests double-stranded RNA. Involved in the processing of primary rRNA transcript to yield the immediate precursors to the large and small rRNAs (23S and 16S). Processes some mRNAs, and tRNAs when they are encoded in the rRNA operon. Processes pre-crRNA and tracrRNA of type II CRISPR loci if present in the organism.</text>
</comment>
<dbReference type="InterPro" id="IPR036389">
    <property type="entry name" value="RNase_III_sf"/>
</dbReference>
<dbReference type="PANTHER" id="PTHR11207">
    <property type="entry name" value="RIBONUCLEASE III"/>
    <property type="match status" value="1"/>
</dbReference>
<dbReference type="GO" id="GO:0046872">
    <property type="term" value="F:metal ion binding"/>
    <property type="evidence" value="ECO:0007669"/>
    <property type="project" value="UniProtKB-KW"/>
</dbReference>
<dbReference type="SUPFAM" id="SSF54768">
    <property type="entry name" value="dsRNA-binding domain-like"/>
    <property type="match status" value="1"/>
</dbReference>
<evidence type="ECO:0000256" key="1">
    <source>
        <dbReference type="ARBA" id="ARBA00000109"/>
    </source>
</evidence>
<keyword evidence="5 9" id="KW-0540">Nuclease</keyword>
<dbReference type="Gene3D" id="3.30.160.20">
    <property type="match status" value="1"/>
</dbReference>
<evidence type="ECO:0000259" key="10">
    <source>
        <dbReference type="PROSITE" id="PS50137"/>
    </source>
</evidence>
<comment type="catalytic activity">
    <reaction evidence="1 9">
        <text>Endonucleolytic cleavage to 5'-phosphomonoester.</text>
        <dbReference type="EC" id="3.1.26.3"/>
    </reaction>
</comment>
<evidence type="ECO:0000256" key="8">
    <source>
        <dbReference type="ARBA" id="ARBA00022884"/>
    </source>
</evidence>
<accession>A0A2J0LL91</accession>
<dbReference type="GO" id="GO:0019843">
    <property type="term" value="F:rRNA binding"/>
    <property type="evidence" value="ECO:0007669"/>
    <property type="project" value="UniProtKB-KW"/>
</dbReference>
<dbReference type="CDD" id="cd00593">
    <property type="entry name" value="RIBOc"/>
    <property type="match status" value="1"/>
</dbReference>
<dbReference type="Pfam" id="PF00035">
    <property type="entry name" value="dsrm"/>
    <property type="match status" value="1"/>
</dbReference>
<evidence type="ECO:0000313" key="13">
    <source>
        <dbReference type="Proteomes" id="UP000231267"/>
    </source>
</evidence>
<dbReference type="NCBIfam" id="TIGR02191">
    <property type="entry name" value="RNaseIII"/>
    <property type="match status" value="1"/>
</dbReference>
<feature type="domain" description="DRBM" evidence="10">
    <location>
        <begin position="170"/>
        <end position="239"/>
    </location>
</feature>
<feature type="active site" evidence="9">
    <location>
        <position position="131"/>
    </location>
</feature>
<dbReference type="PROSITE" id="PS50137">
    <property type="entry name" value="DS_RBD"/>
    <property type="match status" value="1"/>
</dbReference>
<dbReference type="Proteomes" id="UP000231267">
    <property type="component" value="Unassembled WGS sequence"/>
</dbReference>
<dbReference type="SMART" id="SM00358">
    <property type="entry name" value="DSRM"/>
    <property type="match status" value="1"/>
</dbReference>
<dbReference type="GO" id="GO:0008033">
    <property type="term" value="P:tRNA processing"/>
    <property type="evidence" value="ECO:0007669"/>
    <property type="project" value="UniProtKB-KW"/>
</dbReference>
<dbReference type="GO" id="GO:0006364">
    <property type="term" value="P:rRNA processing"/>
    <property type="evidence" value="ECO:0007669"/>
    <property type="project" value="UniProtKB-UniRule"/>
</dbReference>
<feature type="active site" evidence="9">
    <location>
        <position position="59"/>
    </location>
</feature>
<keyword evidence="9" id="KW-0479">Metal-binding</keyword>
<name>A0A2J0LL91_9BACT</name>
<dbReference type="GO" id="GO:0004525">
    <property type="term" value="F:ribonuclease III activity"/>
    <property type="evidence" value="ECO:0007669"/>
    <property type="project" value="UniProtKB-UniRule"/>
</dbReference>
<keyword evidence="9" id="KW-0819">tRNA processing</keyword>
<dbReference type="AlphaFoldDB" id="A0A2J0LL91"/>
<dbReference type="Gene3D" id="1.10.1520.10">
    <property type="entry name" value="Ribonuclease III domain"/>
    <property type="match status" value="1"/>
</dbReference>
<comment type="cofactor">
    <cofactor evidence="9">
        <name>Mg(2+)</name>
        <dbReference type="ChEBI" id="CHEBI:18420"/>
    </cofactor>
</comment>
<dbReference type="Pfam" id="PF14622">
    <property type="entry name" value="Ribonucleas_3_3"/>
    <property type="match status" value="1"/>
</dbReference>
<dbReference type="SMART" id="SM00535">
    <property type="entry name" value="RIBOc"/>
    <property type="match status" value="1"/>
</dbReference>
<feature type="domain" description="RNase III" evidence="11">
    <location>
        <begin position="12"/>
        <end position="142"/>
    </location>
</feature>
<dbReference type="EMBL" id="PFGP01000027">
    <property type="protein sequence ID" value="PIW66820.1"/>
    <property type="molecule type" value="Genomic_DNA"/>
</dbReference>
<keyword evidence="8 9" id="KW-0694">RNA-binding</keyword>
<feature type="binding site" evidence="9">
    <location>
        <position position="131"/>
    </location>
    <ligand>
        <name>Mg(2+)</name>
        <dbReference type="ChEBI" id="CHEBI:18420"/>
    </ligand>
</feature>
<feature type="binding site" evidence="9">
    <location>
        <position position="55"/>
    </location>
    <ligand>
        <name>Mg(2+)</name>
        <dbReference type="ChEBI" id="CHEBI:18420"/>
    </ligand>
</feature>